<dbReference type="FunFam" id="3.40.50.2000:FF:000032">
    <property type="entry name" value="3-deoxy-D-manno-octulosonic acid transferase"/>
    <property type="match status" value="1"/>
</dbReference>
<feature type="active site" description="Proton acceptor" evidence="9">
    <location>
        <position position="67"/>
    </location>
</feature>
<dbReference type="PANTHER" id="PTHR42755">
    <property type="entry name" value="3-DEOXY-MANNO-OCTULOSONATE CYTIDYLYLTRANSFERASE"/>
    <property type="match status" value="1"/>
</dbReference>
<keyword evidence="11" id="KW-0448">Lipopolysaccharide biosynthesis</keyword>
<comment type="similarity">
    <text evidence="3">Belongs to the glycosyltransferase group 1 family. Glycosyltransferase 30 subfamily.</text>
</comment>
<name>A0A7Y3RMP7_9PROT</name>
<evidence type="ECO:0000256" key="1">
    <source>
        <dbReference type="ARBA" id="ARBA00003394"/>
    </source>
</evidence>
<dbReference type="GO" id="GO:0009245">
    <property type="term" value="P:lipid A biosynthetic process"/>
    <property type="evidence" value="ECO:0007669"/>
    <property type="project" value="TreeGrafter"/>
</dbReference>
<evidence type="ECO:0000256" key="11">
    <source>
        <dbReference type="RuleBase" id="RU365103"/>
    </source>
</evidence>
<dbReference type="Pfam" id="PF04413">
    <property type="entry name" value="Glycos_transf_N"/>
    <property type="match status" value="1"/>
</dbReference>
<dbReference type="InterPro" id="IPR039901">
    <property type="entry name" value="Kdotransferase"/>
</dbReference>
<dbReference type="GO" id="GO:0043842">
    <property type="term" value="F:Kdo transferase activity"/>
    <property type="evidence" value="ECO:0007669"/>
    <property type="project" value="UniProtKB-EC"/>
</dbReference>
<dbReference type="EC" id="2.4.99.12" evidence="4 11"/>
<proteinExistence type="inferred from homology"/>
<dbReference type="PANTHER" id="PTHR42755:SF1">
    <property type="entry name" value="3-DEOXY-D-MANNO-OCTULOSONIC ACID TRANSFERASE, MITOCHONDRIAL-RELATED"/>
    <property type="match status" value="1"/>
</dbReference>
<organism evidence="13 14">
    <name type="scientific">Parvularcula mediterranea</name>
    <dbReference type="NCBI Taxonomy" id="2732508"/>
    <lineage>
        <taxon>Bacteria</taxon>
        <taxon>Pseudomonadati</taxon>
        <taxon>Pseudomonadota</taxon>
        <taxon>Alphaproteobacteria</taxon>
        <taxon>Parvularculales</taxon>
        <taxon>Parvularculaceae</taxon>
        <taxon>Parvularcula</taxon>
    </lineage>
</organism>
<dbReference type="RefSeq" id="WP_173198593.1">
    <property type="nucleotide sequence ID" value="NZ_JABFCX010000002.1"/>
</dbReference>
<keyword evidence="11" id="KW-0472">Membrane</keyword>
<comment type="catalytic activity">
    <reaction evidence="8 11">
        <text>lipid IVA (E. coli) + CMP-3-deoxy-beta-D-manno-octulosonate = alpha-Kdo-(2-&gt;6)-lipid IVA (E. coli) + CMP + H(+)</text>
        <dbReference type="Rhea" id="RHEA:28066"/>
        <dbReference type="ChEBI" id="CHEBI:15378"/>
        <dbReference type="ChEBI" id="CHEBI:58603"/>
        <dbReference type="ChEBI" id="CHEBI:60364"/>
        <dbReference type="ChEBI" id="CHEBI:60377"/>
        <dbReference type="ChEBI" id="CHEBI:85987"/>
        <dbReference type="EC" id="2.4.99.12"/>
    </reaction>
</comment>
<feature type="site" description="Transition state stabilizer" evidence="10">
    <location>
        <position position="213"/>
    </location>
</feature>
<gene>
    <name evidence="13" type="ORF">HK107_08745</name>
</gene>
<dbReference type="SUPFAM" id="SSF53756">
    <property type="entry name" value="UDP-Glycosyltransferase/glycogen phosphorylase"/>
    <property type="match status" value="1"/>
</dbReference>
<protein>
    <recommendedName>
        <fullName evidence="5 11">3-deoxy-D-manno-octulosonic acid transferase</fullName>
        <shortName evidence="11">Kdo transferase</shortName>
        <ecNumber evidence="4 11">2.4.99.12</ecNumber>
    </recommendedName>
    <alternativeName>
        <fullName evidence="7 11">Lipid IV(A) 3-deoxy-D-manno-octulosonic acid transferase</fullName>
    </alternativeName>
</protein>
<comment type="caution">
    <text evidence="13">The sequence shown here is derived from an EMBL/GenBank/DDBJ whole genome shotgun (WGS) entry which is preliminary data.</text>
</comment>
<comment type="subcellular location">
    <subcellularLocation>
        <location evidence="11">Cell membrane</location>
    </subcellularLocation>
</comment>
<sequence length="432" mass="47570">MPTPKAWSLRTYRAATKLLRPVANYALERRLRAGKEDPSRLSERRGIASLPRPEGKLLWMHGASVGESLSILPLVDRLSEVHPELRFLVTTGTVTSAALMADRLPPKAVHHYIPIDQPHFVRAFLDHWKPDAAFFVESELWPVMLGEVAKRKIPAALINGRMSPRTYESWQGRKKAARELLSVFDIIIAQNAENAERFEGLSERHVGTLGNLKLAADKLPAPLEALGQLEGWLDGRPRWLAASTHETEEIQVLSAHRQILAELPDTVLFLAPRHPARGDEIVEICHDHGFPVARRSDGEGIGPDTQVYLADTLGELGTFYSLSDIAFVGGSFPAIGGHNPLEPARLGCAILHGPEVFNFADTYEDMRRSGSAALVRNERDLAASLTRLLTDEMTRKTMADQAATWAEASARTVLEALVEALEPVLEKGGIAA</sequence>
<dbReference type="Proteomes" id="UP000536835">
    <property type="component" value="Unassembled WGS sequence"/>
</dbReference>
<evidence type="ECO:0000256" key="2">
    <source>
        <dbReference type="ARBA" id="ARBA00004713"/>
    </source>
</evidence>
<accession>A0A7Y3RMP7</accession>
<evidence type="ECO:0000256" key="4">
    <source>
        <dbReference type="ARBA" id="ARBA00012621"/>
    </source>
</evidence>
<evidence type="ECO:0000256" key="10">
    <source>
        <dbReference type="PIRSR" id="PIRSR639901-2"/>
    </source>
</evidence>
<keyword evidence="11" id="KW-1003">Cell membrane</keyword>
<evidence type="ECO:0000256" key="3">
    <source>
        <dbReference type="ARBA" id="ARBA00006380"/>
    </source>
</evidence>
<evidence type="ECO:0000256" key="8">
    <source>
        <dbReference type="ARBA" id="ARBA00049183"/>
    </source>
</evidence>
<dbReference type="GO" id="GO:0009244">
    <property type="term" value="P:lipopolysaccharide core region biosynthetic process"/>
    <property type="evidence" value="ECO:0007669"/>
    <property type="project" value="UniProtKB-UniRule"/>
</dbReference>
<comment type="pathway">
    <text evidence="2 11">Bacterial outer membrane biogenesis; LPS core biosynthesis.</text>
</comment>
<evidence type="ECO:0000256" key="7">
    <source>
        <dbReference type="ARBA" id="ARBA00031445"/>
    </source>
</evidence>
<evidence type="ECO:0000313" key="13">
    <source>
        <dbReference type="EMBL" id="NNU16406.1"/>
    </source>
</evidence>
<reference evidence="13 14" key="1">
    <citation type="submission" date="2020-05" db="EMBL/GenBank/DDBJ databases">
        <title>Parvularcula mediterraneae sp. nov., isolated from polypropylene straw from shallow seawater of the seashore of Laganas in Zakynthos island, Greece.</title>
        <authorList>
            <person name="Szabo I."/>
            <person name="Al-Omari J."/>
            <person name="Rado J."/>
            <person name="Szerdahelyi G.S."/>
        </authorList>
    </citation>
    <scope>NUCLEOTIDE SEQUENCE [LARGE SCALE GENOMIC DNA]</scope>
    <source>
        <strain evidence="13 14">ZS-1/3</strain>
    </source>
</reference>
<evidence type="ECO:0000313" key="14">
    <source>
        <dbReference type="Proteomes" id="UP000536835"/>
    </source>
</evidence>
<evidence type="ECO:0000256" key="5">
    <source>
        <dbReference type="ARBA" id="ARBA00019077"/>
    </source>
</evidence>
<feature type="domain" description="3-deoxy-D-manno-octulosonic-acid transferase N-terminal" evidence="12">
    <location>
        <begin position="40"/>
        <end position="215"/>
    </location>
</feature>
<dbReference type="Gene3D" id="3.40.50.2000">
    <property type="entry name" value="Glycogen Phosphorylase B"/>
    <property type="match status" value="1"/>
</dbReference>
<dbReference type="Gene3D" id="3.40.50.11720">
    <property type="entry name" value="3-Deoxy-D-manno-octulosonic-acid transferase, N-terminal domain"/>
    <property type="match status" value="1"/>
</dbReference>
<dbReference type="InterPro" id="IPR007507">
    <property type="entry name" value="Glycos_transf_N"/>
</dbReference>
<comment type="function">
    <text evidence="1 11">Involved in lipopolysaccharide (LPS) biosynthesis. Catalyzes the transfer of 3-deoxy-D-manno-octulosonate (Kdo) residue(s) from CMP-Kdo to lipid IV(A), the tetraacyldisaccharide-1,4'-bisphosphate precursor of lipid A.</text>
</comment>
<dbReference type="EMBL" id="JABFCX010000002">
    <property type="protein sequence ID" value="NNU16406.1"/>
    <property type="molecule type" value="Genomic_DNA"/>
</dbReference>
<dbReference type="UniPathway" id="UPA00958"/>
<feature type="site" description="Transition state stabilizer" evidence="10">
    <location>
        <position position="137"/>
    </location>
</feature>
<dbReference type="InterPro" id="IPR038107">
    <property type="entry name" value="Glycos_transf_N_sf"/>
</dbReference>
<evidence type="ECO:0000259" key="12">
    <source>
        <dbReference type="Pfam" id="PF04413"/>
    </source>
</evidence>
<dbReference type="AlphaFoldDB" id="A0A7Y3RMP7"/>
<dbReference type="GO" id="GO:0005886">
    <property type="term" value="C:plasma membrane"/>
    <property type="evidence" value="ECO:0007669"/>
    <property type="project" value="UniProtKB-SubCell"/>
</dbReference>
<evidence type="ECO:0000256" key="9">
    <source>
        <dbReference type="PIRSR" id="PIRSR639901-1"/>
    </source>
</evidence>
<evidence type="ECO:0000256" key="6">
    <source>
        <dbReference type="ARBA" id="ARBA00022679"/>
    </source>
</evidence>
<keyword evidence="6 11" id="KW-0808">Transferase</keyword>
<keyword evidence="14" id="KW-1185">Reference proteome</keyword>